<sequence>MAGRGRGRGRGLVLNSEILNHISGGAGETAANKKDFRGRNNSVSDIEEVVANLSLDIDEKQLKDLTRISEEICKSGEDIARLAKIIYEKCLKDRELAESGSFVAQKMSNLEADGVKFRSSLLGLVQADFKVKNEIRAESTSRFLGFFTFLCQIFCNVRLGNREPIKPLIGPILETCELVLDTENEKCDDDEFECISLQLQSVGKLIESIEPDKMTDFLDLVRRKIVMEKTPPRVRCTLLELIECYGRKWEPASNEVTRCYCDIMVETLAGLVV</sequence>
<dbReference type="Pfam" id="PF02854">
    <property type="entry name" value="MIF4G"/>
    <property type="match status" value="1"/>
</dbReference>
<dbReference type="CTD" id="20249459"/>
<evidence type="ECO:0000313" key="6">
    <source>
        <dbReference type="Proteomes" id="UP000030746"/>
    </source>
</evidence>
<dbReference type="OrthoDB" id="6484979at2759"/>
<gene>
    <name evidence="5" type="ORF">LOTGIDRAFT_234154</name>
</gene>
<evidence type="ECO:0000256" key="3">
    <source>
        <dbReference type="ARBA" id="ARBA00022845"/>
    </source>
</evidence>
<dbReference type="GO" id="GO:0005829">
    <property type="term" value="C:cytosol"/>
    <property type="evidence" value="ECO:0007669"/>
    <property type="project" value="TreeGrafter"/>
</dbReference>
<dbReference type="EMBL" id="KB202544">
    <property type="protein sequence ID" value="ESO89770.1"/>
    <property type="molecule type" value="Genomic_DNA"/>
</dbReference>
<evidence type="ECO:0000256" key="1">
    <source>
        <dbReference type="ARBA" id="ARBA00004496"/>
    </source>
</evidence>
<dbReference type="InterPro" id="IPR016024">
    <property type="entry name" value="ARM-type_fold"/>
</dbReference>
<keyword evidence="3" id="KW-0810">Translation regulation</keyword>
<dbReference type="GO" id="GO:0003723">
    <property type="term" value="F:RNA binding"/>
    <property type="evidence" value="ECO:0007669"/>
    <property type="project" value="InterPro"/>
</dbReference>
<dbReference type="GO" id="GO:0008494">
    <property type="term" value="F:translation activator activity"/>
    <property type="evidence" value="ECO:0007669"/>
    <property type="project" value="TreeGrafter"/>
</dbReference>
<dbReference type="OMA" id="EMATHEV"/>
<dbReference type="SUPFAM" id="SSF48371">
    <property type="entry name" value="ARM repeat"/>
    <property type="match status" value="1"/>
</dbReference>
<name>V4A450_LOTGI</name>
<dbReference type="KEGG" id="lgi:LOTGIDRAFT_234154"/>
<keyword evidence="6" id="KW-1185">Reference proteome</keyword>
<organism evidence="5 6">
    <name type="scientific">Lottia gigantea</name>
    <name type="common">Giant owl limpet</name>
    <dbReference type="NCBI Taxonomy" id="225164"/>
    <lineage>
        <taxon>Eukaryota</taxon>
        <taxon>Metazoa</taxon>
        <taxon>Spiralia</taxon>
        <taxon>Lophotrochozoa</taxon>
        <taxon>Mollusca</taxon>
        <taxon>Gastropoda</taxon>
        <taxon>Patellogastropoda</taxon>
        <taxon>Lottioidea</taxon>
        <taxon>Lottiidae</taxon>
        <taxon>Lottia</taxon>
    </lineage>
</organism>
<dbReference type="InterPro" id="IPR003890">
    <property type="entry name" value="MIF4G-like_typ-3"/>
</dbReference>
<evidence type="ECO:0000256" key="2">
    <source>
        <dbReference type="ARBA" id="ARBA00022490"/>
    </source>
</evidence>
<accession>V4A450</accession>
<proteinExistence type="predicted"/>
<dbReference type="Proteomes" id="UP000030746">
    <property type="component" value="Unassembled WGS sequence"/>
</dbReference>
<dbReference type="Gene3D" id="1.25.40.180">
    <property type="match status" value="1"/>
</dbReference>
<reference evidence="5 6" key="1">
    <citation type="journal article" date="2013" name="Nature">
        <title>Insights into bilaterian evolution from three spiralian genomes.</title>
        <authorList>
            <person name="Simakov O."/>
            <person name="Marletaz F."/>
            <person name="Cho S.J."/>
            <person name="Edsinger-Gonzales E."/>
            <person name="Havlak P."/>
            <person name="Hellsten U."/>
            <person name="Kuo D.H."/>
            <person name="Larsson T."/>
            <person name="Lv J."/>
            <person name="Arendt D."/>
            <person name="Savage R."/>
            <person name="Osoegawa K."/>
            <person name="de Jong P."/>
            <person name="Grimwood J."/>
            <person name="Chapman J.A."/>
            <person name="Shapiro H."/>
            <person name="Aerts A."/>
            <person name="Otillar R.P."/>
            <person name="Terry A.Y."/>
            <person name="Boore J.L."/>
            <person name="Grigoriev I.V."/>
            <person name="Lindberg D.R."/>
            <person name="Seaver E.C."/>
            <person name="Weisblat D.A."/>
            <person name="Putnam N.H."/>
            <person name="Rokhsar D.S."/>
        </authorList>
    </citation>
    <scope>NUCLEOTIDE SEQUENCE [LARGE SCALE GENOMIC DNA]</scope>
</reference>
<protein>
    <recommendedName>
        <fullName evidence="4">MIF4G domain-containing protein</fullName>
    </recommendedName>
</protein>
<dbReference type="AlphaFoldDB" id="V4A450"/>
<feature type="domain" description="MIF4G" evidence="4">
    <location>
        <begin position="65"/>
        <end position="243"/>
    </location>
</feature>
<comment type="subcellular location">
    <subcellularLocation>
        <location evidence="1">Cytoplasm</location>
    </subcellularLocation>
</comment>
<keyword evidence="2" id="KW-0963">Cytoplasm</keyword>
<dbReference type="GO" id="GO:0006446">
    <property type="term" value="P:regulation of translational initiation"/>
    <property type="evidence" value="ECO:0007669"/>
    <property type="project" value="TreeGrafter"/>
</dbReference>
<dbReference type="RefSeq" id="XP_009059558.1">
    <property type="nucleotide sequence ID" value="XM_009061310.1"/>
</dbReference>
<evidence type="ECO:0000259" key="4">
    <source>
        <dbReference type="Pfam" id="PF02854"/>
    </source>
</evidence>
<dbReference type="PANTHER" id="PTHR23254:SF16">
    <property type="entry name" value="CBP80_20-DEPENDENT TRANSLATION INITIATION FACTOR"/>
    <property type="match status" value="1"/>
</dbReference>
<dbReference type="GeneID" id="20249459"/>
<dbReference type="InterPro" id="IPR051367">
    <property type="entry name" value="mRNA_TranslReg/HistoneTransl"/>
</dbReference>
<dbReference type="PANTHER" id="PTHR23254">
    <property type="entry name" value="EIF4G DOMAIN PROTEIN"/>
    <property type="match status" value="1"/>
</dbReference>
<dbReference type="HOGENOM" id="CLU_089082_0_0_1"/>
<dbReference type="STRING" id="225164.V4A450"/>
<evidence type="ECO:0000313" key="5">
    <source>
        <dbReference type="EMBL" id="ESO89770.1"/>
    </source>
</evidence>